<feature type="transmembrane region" description="Helical" evidence="1">
    <location>
        <begin position="107"/>
        <end position="126"/>
    </location>
</feature>
<reference evidence="2 3" key="2">
    <citation type="submission" date="2020-07" db="EMBL/GenBank/DDBJ databases">
        <title>Genome of starter culture bacteria Kocuria salsicia reveals its technological properties and safety for usage in meat industry.</title>
        <authorList>
            <person name="Michael M."/>
            <person name="Konstantin K."/>
            <person name="Evgenii K."/>
            <person name="Galina S."/>
            <person name="Oksana K."/>
            <person name="Andrei L."/>
        </authorList>
    </citation>
    <scope>NUCLEOTIDE SEQUENCE [LARGE SCALE GENOMIC DNA]</scope>
    <source>
        <strain evidence="2 3">80</strain>
    </source>
</reference>
<keyword evidence="1" id="KW-0472">Membrane</keyword>
<keyword evidence="3" id="KW-1185">Reference proteome</keyword>
<feature type="transmembrane region" description="Helical" evidence="1">
    <location>
        <begin position="54"/>
        <end position="76"/>
    </location>
</feature>
<accession>A0A7D7KYX2</accession>
<feature type="transmembrane region" description="Helical" evidence="1">
    <location>
        <begin position="212"/>
        <end position="229"/>
    </location>
</feature>
<proteinExistence type="predicted"/>
<protein>
    <recommendedName>
        <fullName evidence="4">CPBP family intramembrane metalloprotease</fullName>
    </recommendedName>
</protein>
<keyword evidence="1" id="KW-1133">Transmembrane helix</keyword>
<reference evidence="3" key="1">
    <citation type="submission" date="2017-08" db="EMBL/GenBank/DDBJ databases">
        <title>Draft Genome Sequence of Kocuria varians 80.</title>
        <authorList>
            <person name="Minaev M."/>
            <person name="Kurbakov K.A."/>
            <person name="Solodovnikova G.I."/>
            <person name="Kuznetsova O.A."/>
            <person name="Lisitsyn A.B."/>
        </authorList>
    </citation>
    <scope>NUCLEOTIDE SEQUENCE [LARGE SCALE GENOMIC DNA]</scope>
    <source>
        <strain evidence="3">80</strain>
    </source>
</reference>
<evidence type="ECO:0000256" key="1">
    <source>
        <dbReference type="SAM" id="Phobius"/>
    </source>
</evidence>
<feature type="transmembrane region" description="Helical" evidence="1">
    <location>
        <begin position="146"/>
        <end position="174"/>
    </location>
</feature>
<dbReference type="RefSeq" id="WP_055082220.1">
    <property type="nucleotide sequence ID" value="NZ_CP059343.1"/>
</dbReference>
<feature type="transmembrane region" description="Helical" evidence="1">
    <location>
        <begin position="21"/>
        <end position="42"/>
    </location>
</feature>
<organism evidence="2 3">
    <name type="scientific">Kocuria varians</name>
    <name type="common">Micrococcus varians</name>
    <dbReference type="NCBI Taxonomy" id="1272"/>
    <lineage>
        <taxon>Bacteria</taxon>
        <taxon>Bacillati</taxon>
        <taxon>Actinomycetota</taxon>
        <taxon>Actinomycetes</taxon>
        <taxon>Micrococcales</taxon>
        <taxon>Micrococcaceae</taxon>
        <taxon>Kocuria</taxon>
    </lineage>
</organism>
<evidence type="ECO:0008006" key="4">
    <source>
        <dbReference type="Google" id="ProtNLM"/>
    </source>
</evidence>
<gene>
    <name evidence="2" type="ORF">CIB50_0001277</name>
</gene>
<dbReference type="Proteomes" id="UP000216825">
    <property type="component" value="Chromosome"/>
</dbReference>
<dbReference type="AlphaFoldDB" id="A0A7D7KYX2"/>
<keyword evidence="1" id="KW-0812">Transmembrane</keyword>
<evidence type="ECO:0000313" key="2">
    <source>
        <dbReference type="EMBL" id="QMS56565.1"/>
    </source>
</evidence>
<dbReference type="EMBL" id="CP059343">
    <property type="protein sequence ID" value="QMS56565.1"/>
    <property type="molecule type" value="Genomic_DNA"/>
</dbReference>
<feature type="transmembrane region" description="Helical" evidence="1">
    <location>
        <begin position="186"/>
        <end position="206"/>
    </location>
</feature>
<evidence type="ECO:0000313" key="3">
    <source>
        <dbReference type="Proteomes" id="UP000216825"/>
    </source>
</evidence>
<sequence length="249" mass="26582">MRRIGLPETWDAREADRGFMASLATLAFVSLGLELVVAGTVLTATGSLPAATPLGWQCLEWFGIGAVWLLVARALVAWSRRRGVDPLPGATPEGGQPGTLDHRRWRGILLCFVAAVVLALVLPGMLDGSWAVAPVERYTELFAGYGGLAWLAMLAWVVRLVGRCAVVASLLAYSHRAVSELVDRRALRWVPWGGLVTGVLMAAVALLDRGQAAALTTLLVYLLLGVVHVRSGESLRVTALFAVPVLALL</sequence>
<name>A0A7D7KYX2_KOCVA</name>
<dbReference type="KEGG" id="kvr:CIB50_0001277"/>